<sequence>MWPILFLCVGLMSCVAQSALLDQSKVAPVGVFFTDPYKLKITGPETTKLMVIRLIPSLGAAQTCTQPSIDEYKLLMTSVITPIQAVLARTMAAVDVTEQNTTSRIAGVIVGSVALGVATSAQITAGIALHNSQENAKAIAAMGNAITATNTAVQNLITAQGQTVTVINTMQDQVNNDIIPAINTLACSISQNRMSIILGQFFSFVQVAFGPVIQSPINSPITVQALNTLFGGDLSRFMEALGYSPGDLSDVLATGSATVRVIAVDPVLFTLTLEASFPTIIDYPGSSIIPIQAITFSTNGSEWLTQTPPWIHTKETQVSGFDPSMCKLTDTSMVCPRDTTYSLSDSVLTCLSGVTSTCPKIRVLNGLSPRYVVYKGVVIANCRATSCVCTDTGRPIAPLSGTLLTEINQEMCSVIGVDGVLIRAEQKLEGVSWGVSIAALGPTIQLDPVDISSEMGAINHSINAAQKALDESKRILQHINPDIVNTESAIATIVLAVLSLVMIFFGAVALIYLHKKINNLAQAQRIASFQMSPTLAHRNYAPRHRG</sequence>
<keyword evidence="16" id="KW-0325">Glycoprotein</keyword>
<keyword evidence="17" id="KW-1160">Virus entry into host cell</keyword>
<evidence type="ECO:0000313" key="20">
    <source>
        <dbReference type="EMBL" id="AVM87389.1"/>
    </source>
</evidence>
<dbReference type="SUPFAM" id="SSF58069">
    <property type="entry name" value="Virus ectodomain"/>
    <property type="match status" value="1"/>
</dbReference>
<dbReference type="SUPFAM" id="SSF69922">
    <property type="entry name" value="Head and neck region of the ectodomain of NDV fusion glycoprotein"/>
    <property type="match status" value="1"/>
</dbReference>
<evidence type="ECO:0000256" key="10">
    <source>
        <dbReference type="ARBA" id="ARBA00022870"/>
    </source>
</evidence>
<keyword evidence="4" id="KW-1032">Host cell membrane</keyword>
<name>A0A2P1GMZ1_9MONO</name>
<dbReference type="GO" id="GO:0055036">
    <property type="term" value="C:virion membrane"/>
    <property type="evidence" value="ECO:0007669"/>
    <property type="project" value="UniProtKB-SubCell"/>
</dbReference>
<evidence type="ECO:0000256" key="5">
    <source>
        <dbReference type="ARBA" id="ARBA00022521"/>
    </source>
</evidence>
<keyword evidence="13" id="KW-0175">Coiled coil</keyword>
<evidence type="ECO:0000256" key="2">
    <source>
        <dbReference type="ARBA" id="ARBA00016586"/>
    </source>
</evidence>
<keyword evidence="3" id="KW-1168">Fusion of virus membrane with host membrane</keyword>
<evidence type="ECO:0000313" key="21">
    <source>
        <dbReference type="Proteomes" id="UP000297175"/>
    </source>
</evidence>
<accession>A0A2P1GMZ1</accession>
<evidence type="ECO:0000256" key="6">
    <source>
        <dbReference type="ARBA" id="ARBA00022595"/>
    </source>
</evidence>
<evidence type="ECO:0000256" key="11">
    <source>
        <dbReference type="ARBA" id="ARBA00022879"/>
    </source>
</evidence>
<evidence type="ECO:0000256" key="15">
    <source>
        <dbReference type="ARBA" id="ARBA00023157"/>
    </source>
</evidence>
<keyword evidence="21" id="KW-1185">Reference proteome</keyword>
<keyword evidence="12 18" id="KW-1133">Transmembrane helix</keyword>
<dbReference type="Gene3D" id="1.10.287.2480">
    <property type="match status" value="1"/>
</dbReference>
<keyword evidence="5" id="KW-1169">Fusion of virus membrane with host cell membrane</keyword>
<protein>
    <recommendedName>
        <fullName evidence="2 18">Fusion glycoprotein F0</fullName>
    </recommendedName>
</protein>
<organism evidence="19">
    <name type="scientific">Wenling triplecross lizardfish paramyxovirus</name>
    <dbReference type="NCBI Taxonomy" id="2116451"/>
    <lineage>
        <taxon>Viruses</taxon>
        <taxon>Riboviria</taxon>
        <taxon>Orthornavirae</taxon>
        <taxon>Negarnaviricota</taxon>
        <taxon>Haploviricotina</taxon>
        <taxon>Monjiviricetes</taxon>
        <taxon>Mononegavirales</taxon>
        <taxon>Paramyxoviridae</taxon>
        <taxon>Metaparamyxovirinae</taxon>
        <taxon>Synodonvirus</taxon>
        <taxon>Synodonvirus synodi</taxon>
    </lineage>
</organism>
<reference evidence="19" key="1">
    <citation type="journal article" date="2018" name="Nature">
        <title>The evolutionary history of vertebrate RNA viruses.</title>
        <authorList>
            <person name="Shi M."/>
            <person name="Lin X.D."/>
            <person name="Chen X."/>
            <person name="Tian J.H."/>
            <person name="Chen L.J."/>
            <person name="Li K."/>
            <person name="Wang W."/>
            <person name="Eden J.S."/>
            <person name="Shen J.J."/>
            <person name="Liu L."/>
            <person name="Holmes E.C."/>
            <person name="Zhang Y.Z."/>
        </authorList>
    </citation>
    <scope>NUCLEOTIDE SEQUENCE [LARGE SCALE GENOMIC DNA]</scope>
    <source>
        <strain evidence="20">XDLYMC44951</strain>
        <strain evidence="19">XYHYC179963</strain>
    </source>
</reference>
<keyword evidence="14 18" id="KW-0472">Membrane</keyword>
<feature type="transmembrane region" description="Helical" evidence="18">
    <location>
        <begin position="489"/>
        <end position="513"/>
    </location>
</feature>
<proteinExistence type="inferred from homology"/>
<dbReference type="GO" id="GO:0046718">
    <property type="term" value="P:symbiont entry into host cell"/>
    <property type="evidence" value="ECO:0007669"/>
    <property type="project" value="UniProtKB-KW"/>
</dbReference>
<keyword evidence="6" id="KW-1162">Viral penetration into host cytoplasm</keyword>
<evidence type="ECO:0000256" key="3">
    <source>
        <dbReference type="ARBA" id="ARBA00022506"/>
    </source>
</evidence>
<evidence type="ECO:0000256" key="14">
    <source>
        <dbReference type="ARBA" id="ARBA00023136"/>
    </source>
</evidence>
<evidence type="ECO:0000256" key="7">
    <source>
        <dbReference type="ARBA" id="ARBA00022692"/>
    </source>
</evidence>
<evidence type="ECO:0000256" key="12">
    <source>
        <dbReference type="ARBA" id="ARBA00022989"/>
    </source>
</evidence>
<evidence type="ECO:0000256" key="16">
    <source>
        <dbReference type="ARBA" id="ARBA00023180"/>
    </source>
</evidence>
<dbReference type="GeneID" id="80527880"/>
<dbReference type="Proteomes" id="UP000297175">
    <property type="component" value="Segment"/>
</dbReference>
<evidence type="ECO:0000256" key="9">
    <source>
        <dbReference type="ARBA" id="ARBA00022844"/>
    </source>
</evidence>
<evidence type="ECO:0000256" key="1">
    <source>
        <dbReference type="ARBA" id="ARBA00008211"/>
    </source>
</evidence>
<evidence type="ECO:0000256" key="4">
    <source>
        <dbReference type="ARBA" id="ARBA00022511"/>
    </source>
</evidence>
<dbReference type="GO" id="GO:0019031">
    <property type="term" value="C:viral envelope"/>
    <property type="evidence" value="ECO:0007669"/>
    <property type="project" value="UniProtKB-KW"/>
</dbReference>
<evidence type="ECO:0000256" key="17">
    <source>
        <dbReference type="ARBA" id="ARBA00023296"/>
    </source>
</evidence>
<dbReference type="EMBL" id="MG600058">
    <property type="protein sequence ID" value="AVM87367.1"/>
    <property type="molecule type" value="Viral_cRNA"/>
</dbReference>
<evidence type="ECO:0000256" key="8">
    <source>
        <dbReference type="ARBA" id="ARBA00022729"/>
    </source>
</evidence>
<keyword evidence="9" id="KW-0946">Virion</keyword>
<dbReference type="Pfam" id="PF00523">
    <property type="entry name" value="Fusion_gly"/>
    <property type="match status" value="1"/>
</dbReference>
<dbReference type="GO" id="GO:0020002">
    <property type="term" value="C:host cell plasma membrane"/>
    <property type="evidence" value="ECO:0007669"/>
    <property type="project" value="UniProtKB-SubCell"/>
</dbReference>
<comment type="subunit">
    <text evidence="18">Homotrimer of disulfide-linked F1-F2.</text>
</comment>
<dbReference type="EMBL" id="MG600061">
    <property type="protein sequence ID" value="AVM87389.1"/>
    <property type="molecule type" value="Viral_cRNA"/>
</dbReference>
<comment type="similarity">
    <text evidence="1 18">Belongs to the paramyxoviruses fusion glycoprotein family.</text>
</comment>
<evidence type="ECO:0000313" key="19">
    <source>
        <dbReference type="EMBL" id="AVM87367.1"/>
    </source>
</evidence>
<dbReference type="Gene3D" id="6.10.10.110">
    <property type="match status" value="1"/>
</dbReference>
<dbReference type="KEGG" id="vg:80527880"/>
<keyword evidence="11 18" id="KW-0261">Viral envelope protein</keyword>
<keyword evidence="8" id="KW-0732">Signal</keyword>
<keyword evidence="10" id="KW-1043">Host membrane</keyword>
<dbReference type="RefSeq" id="YP_010790484.1">
    <property type="nucleotide sequence ID" value="NC_075439.1"/>
</dbReference>
<dbReference type="Gene3D" id="2.60.40.1690">
    <property type="entry name" value="Head and neck region of the ectodomain of NDV fusion glycoprotein"/>
    <property type="match status" value="1"/>
</dbReference>
<keyword evidence="7 18" id="KW-0812">Transmembrane</keyword>
<dbReference type="InterPro" id="IPR000776">
    <property type="entry name" value="Fusion_F0_Paramyxovir"/>
</dbReference>
<evidence type="ECO:0000256" key="13">
    <source>
        <dbReference type="ARBA" id="ARBA00023054"/>
    </source>
</evidence>
<dbReference type="Gene3D" id="2.40.490.10">
    <property type="entry name" value="Newcastle disease virus like domain"/>
    <property type="match status" value="1"/>
</dbReference>
<evidence type="ECO:0000256" key="18">
    <source>
        <dbReference type="RuleBase" id="RU003705"/>
    </source>
</evidence>
<dbReference type="GO" id="GO:0019064">
    <property type="term" value="P:fusion of virus membrane with host plasma membrane"/>
    <property type="evidence" value="ECO:0007669"/>
    <property type="project" value="UniProtKB-KW"/>
</dbReference>
<keyword evidence="15" id="KW-1015">Disulfide bond</keyword>
<comment type="subcellular location">
    <subcellularLocation>
        <location evidence="18">Virion membrane</location>
        <topology evidence="18">Single-pass type I membrane protein</topology>
    </subcellularLocation>
    <subcellularLocation>
        <location evidence="18">Host cell membrane</location>
        <topology evidence="18">Single-pass membrane protein</topology>
    </subcellularLocation>
</comment>